<gene>
    <name evidence="1" type="ORF">FIBRA_02564</name>
</gene>
<dbReference type="SUPFAM" id="SSF52047">
    <property type="entry name" value="RNI-like"/>
    <property type="match status" value="1"/>
</dbReference>
<dbReference type="InterPro" id="IPR032675">
    <property type="entry name" value="LRR_dom_sf"/>
</dbReference>
<accession>J4GMZ3</accession>
<reference evidence="1 2" key="1">
    <citation type="journal article" date="2012" name="Appl. Environ. Microbiol.">
        <title>Short-read sequencing for genomic analysis of the brown rot fungus Fibroporia radiculosa.</title>
        <authorList>
            <person name="Tang J.D."/>
            <person name="Perkins A.D."/>
            <person name="Sonstegard T.S."/>
            <person name="Schroeder S.G."/>
            <person name="Burgess S.C."/>
            <person name="Diehl S.V."/>
        </authorList>
    </citation>
    <scope>NUCLEOTIDE SEQUENCE [LARGE SCALE GENOMIC DNA]</scope>
    <source>
        <strain evidence="1 2">TFFH 294</strain>
    </source>
</reference>
<sequence length="384" mass="43105">MVPVDPAFPDVLRAAHNLKVLKIRETEFLLKQSPGLSDAIISLSKLVSVDFHFGGDATALVIHSMQSTPRRLAVEFIESTPGVLPSFTRLSNLPNLHSLDLHSARIIEPTEPDVRHSWPSARELRLQSCSGSMSVFVQAFPNLRVLSLSNVSSGTSQGEPITACWPRLEKLSARLPRDLEQWRITCPVHYLLYGNAITYGDEVENVCLGIRNSTPIVLSLSIVATFVQCWTNIVKDNPRLRALHLCLIDRGRYYGPGPCNLSAWMDHVLPVLGESKVMFLRLEIVGLPPVEYRDVDEVIAERYSTRLASEVPALQCLALEIIPNPADNIWPTESQRRGWWWQIINDNGTRKLVSIPRRKGMRVQDYMTSVAFEPSMTSIEALLH</sequence>
<dbReference type="HOGENOM" id="CLU_719685_0_0_1"/>
<protein>
    <recommendedName>
        <fullName evidence="3">F-box domain-containing protein</fullName>
    </recommendedName>
</protein>
<dbReference type="InParanoid" id="J4GMZ3"/>
<dbReference type="EMBL" id="HE796987">
    <property type="protein sequence ID" value="CCM00530.1"/>
    <property type="molecule type" value="Genomic_DNA"/>
</dbReference>
<proteinExistence type="predicted"/>
<dbReference type="Gene3D" id="3.80.10.10">
    <property type="entry name" value="Ribonuclease Inhibitor"/>
    <property type="match status" value="1"/>
</dbReference>
<evidence type="ECO:0000313" key="2">
    <source>
        <dbReference type="Proteomes" id="UP000006352"/>
    </source>
</evidence>
<evidence type="ECO:0000313" key="1">
    <source>
        <dbReference type="EMBL" id="CCM00530.1"/>
    </source>
</evidence>
<keyword evidence="2" id="KW-1185">Reference proteome</keyword>
<dbReference type="GeneID" id="24095441"/>
<dbReference type="AlphaFoldDB" id="J4GMZ3"/>
<dbReference type="OrthoDB" id="2735181at2759"/>
<dbReference type="RefSeq" id="XP_012179813.1">
    <property type="nucleotide sequence ID" value="XM_012324423.1"/>
</dbReference>
<dbReference type="Proteomes" id="UP000006352">
    <property type="component" value="Unassembled WGS sequence"/>
</dbReference>
<evidence type="ECO:0008006" key="3">
    <source>
        <dbReference type="Google" id="ProtNLM"/>
    </source>
</evidence>
<name>J4GMZ3_9APHY</name>
<organism evidence="1 2">
    <name type="scientific">Fibroporia radiculosa</name>
    <dbReference type="NCBI Taxonomy" id="599839"/>
    <lineage>
        <taxon>Eukaryota</taxon>
        <taxon>Fungi</taxon>
        <taxon>Dikarya</taxon>
        <taxon>Basidiomycota</taxon>
        <taxon>Agaricomycotina</taxon>
        <taxon>Agaricomycetes</taxon>
        <taxon>Polyporales</taxon>
        <taxon>Fibroporiaceae</taxon>
        <taxon>Fibroporia</taxon>
    </lineage>
</organism>
<dbReference type="STRING" id="599839.J4GMZ3"/>